<comment type="caution">
    <text evidence="1">The sequence shown here is derived from an EMBL/GenBank/DDBJ whole genome shotgun (WGS) entry which is preliminary data.</text>
</comment>
<sequence>MSEFCNTTSTMDKIKLAEVDGTLKAHIIRDTTEKAIPATKEDLTLDVTDPMEDIVAKIEKYGGVIIKNYLPTEITDSILKDATPFLDQDKSWDGTFFPPETRKVTGMCVRSKTCAEKFLSHPLNSALSHKFLGKRNGFWIGDEIVQGYSPPQHNSTICFRIGPGAKDQVLHRDDVIHHNIHKHMDTYEYGSDSALGSVLGLTRTSRENGATRFIPGSHMWDHWRKPEESEVVYAELEKGDCFFMLASCYHAGSANVTESEYRAVVINFMTEGTLRQEENIMLGTPLEYFKSLPVETLKLLGLTTSDPFLGYIDFKDPLKLLKPNHESKEQQDFYSGTYPYVLVDNLNS</sequence>
<accession>A0A9W6T2K9</accession>
<evidence type="ECO:0000313" key="1">
    <source>
        <dbReference type="EMBL" id="GME73389.1"/>
    </source>
</evidence>
<dbReference type="Proteomes" id="UP001165120">
    <property type="component" value="Unassembled WGS sequence"/>
</dbReference>
<dbReference type="SUPFAM" id="SSF51197">
    <property type="entry name" value="Clavaminate synthase-like"/>
    <property type="match status" value="1"/>
</dbReference>
<reference evidence="1" key="1">
    <citation type="submission" date="2023-04" db="EMBL/GenBank/DDBJ databases">
        <title>Candida boidinii NBRC 10035.</title>
        <authorList>
            <person name="Ichikawa N."/>
            <person name="Sato H."/>
            <person name="Tonouchi N."/>
        </authorList>
    </citation>
    <scope>NUCLEOTIDE SEQUENCE</scope>
    <source>
        <strain evidence="1">NBRC 10035</strain>
    </source>
</reference>
<dbReference type="InterPro" id="IPR008775">
    <property type="entry name" value="Phytyl_CoA_dOase-like"/>
</dbReference>
<organism evidence="1 2">
    <name type="scientific">Candida boidinii</name>
    <name type="common">Yeast</name>
    <dbReference type="NCBI Taxonomy" id="5477"/>
    <lineage>
        <taxon>Eukaryota</taxon>
        <taxon>Fungi</taxon>
        <taxon>Dikarya</taxon>
        <taxon>Ascomycota</taxon>
        <taxon>Saccharomycotina</taxon>
        <taxon>Pichiomycetes</taxon>
        <taxon>Pichiales</taxon>
        <taxon>Pichiaceae</taxon>
        <taxon>Ogataea</taxon>
        <taxon>Ogataea/Candida clade</taxon>
    </lineage>
</organism>
<gene>
    <name evidence="1" type="ORF">Cboi02_000402100</name>
</gene>
<keyword evidence="2" id="KW-1185">Reference proteome</keyword>
<dbReference type="AlphaFoldDB" id="A0A9W6T2K9"/>
<protein>
    <submittedName>
        <fullName evidence="1">Unnamed protein product</fullName>
    </submittedName>
</protein>
<dbReference type="EMBL" id="BSXN01001515">
    <property type="protein sequence ID" value="GME73389.1"/>
    <property type="molecule type" value="Genomic_DNA"/>
</dbReference>
<name>A0A9W6T2K9_CANBO</name>
<dbReference type="Pfam" id="PF05721">
    <property type="entry name" value="PhyH"/>
    <property type="match status" value="1"/>
</dbReference>
<evidence type="ECO:0000313" key="2">
    <source>
        <dbReference type="Proteomes" id="UP001165120"/>
    </source>
</evidence>
<proteinExistence type="predicted"/>
<dbReference type="Gene3D" id="2.60.120.620">
    <property type="entry name" value="q2cbj1_9rhob like domain"/>
    <property type="match status" value="1"/>
</dbReference>